<dbReference type="InterPro" id="IPR018841">
    <property type="entry name" value="DUF2442"/>
</dbReference>
<dbReference type="PROSITE" id="PS50943">
    <property type="entry name" value="HTH_CROC1"/>
    <property type="match status" value="1"/>
</dbReference>
<dbReference type="GO" id="GO:0003677">
    <property type="term" value="F:DNA binding"/>
    <property type="evidence" value="ECO:0007669"/>
    <property type="project" value="UniProtKB-KW"/>
</dbReference>
<sequence length="156" mass="17421">MAHRVQSVSMIDQNILQAIFIGGEVIQYDLRKMLSILPQFQEIINDPSLASKVHADTGGYGVSWSDDLDLDSETIWEDGVFIRIESVDTSLALASSLARAREYAMLTQKQLSEKTGIYQSDISKLERGNANPSILTLKRLADAMDMTLKIEFVPKK</sequence>
<dbReference type="Pfam" id="PF10387">
    <property type="entry name" value="DUF2442"/>
    <property type="match status" value="1"/>
</dbReference>
<dbReference type="PANTHER" id="PTHR46797">
    <property type="entry name" value="HTH-TYPE TRANSCRIPTIONAL REGULATOR"/>
    <property type="match status" value="1"/>
</dbReference>
<feature type="domain" description="HTH cro/C1-type" evidence="2">
    <location>
        <begin position="97"/>
        <end position="152"/>
    </location>
</feature>
<dbReference type="GO" id="GO:0003700">
    <property type="term" value="F:DNA-binding transcription factor activity"/>
    <property type="evidence" value="ECO:0007669"/>
    <property type="project" value="TreeGrafter"/>
</dbReference>
<dbReference type="Gene3D" id="1.10.260.40">
    <property type="entry name" value="lambda repressor-like DNA-binding domains"/>
    <property type="match status" value="1"/>
</dbReference>
<reference evidence="4" key="1">
    <citation type="submission" date="2015-05" db="EMBL/GenBank/DDBJ databases">
        <authorList>
            <consortium name="Pathogen Informatics"/>
        </authorList>
    </citation>
    <scope>NUCLEOTIDE SEQUENCE [LARGE SCALE GENOMIC DNA]</scope>
    <source>
        <strain evidence="4">L1-83</strain>
    </source>
</reference>
<evidence type="ECO:0000313" key="4">
    <source>
        <dbReference type="Proteomes" id="UP000049828"/>
    </source>
</evidence>
<dbReference type="InterPro" id="IPR001387">
    <property type="entry name" value="Cro/C1-type_HTH"/>
</dbReference>
<keyword evidence="4" id="KW-1185">Reference proteome</keyword>
<accession>A0A0M6WEH6</accession>
<name>A0A0M6WEH6_9FIRM</name>
<proteinExistence type="predicted"/>
<dbReference type="AlphaFoldDB" id="A0A0M6WEH6"/>
<protein>
    <recommendedName>
        <fullName evidence="2">HTH cro/C1-type domain-containing protein</fullName>
    </recommendedName>
</protein>
<dbReference type="OrthoDB" id="428540at2"/>
<gene>
    <name evidence="3" type="ORF">RIL183_15121</name>
</gene>
<dbReference type="GO" id="GO:0005829">
    <property type="term" value="C:cytosol"/>
    <property type="evidence" value="ECO:0007669"/>
    <property type="project" value="TreeGrafter"/>
</dbReference>
<evidence type="ECO:0000259" key="2">
    <source>
        <dbReference type="PROSITE" id="PS50943"/>
    </source>
</evidence>
<dbReference type="Proteomes" id="UP000049828">
    <property type="component" value="Unassembled WGS sequence"/>
</dbReference>
<organism evidence="3 4">
    <name type="scientific">Roseburia inulinivorans</name>
    <dbReference type="NCBI Taxonomy" id="360807"/>
    <lineage>
        <taxon>Bacteria</taxon>
        <taxon>Bacillati</taxon>
        <taxon>Bacillota</taxon>
        <taxon>Clostridia</taxon>
        <taxon>Lachnospirales</taxon>
        <taxon>Lachnospiraceae</taxon>
        <taxon>Roseburia</taxon>
    </lineage>
</organism>
<dbReference type="InterPro" id="IPR036782">
    <property type="entry name" value="NE0471-like_N"/>
</dbReference>
<evidence type="ECO:0000313" key="3">
    <source>
        <dbReference type="EMBL" id="CRL34653.1"/>
    </source>
</evidence>
<dbReference type="STRING" id="360807.ERS852392_02847"/>
<dbReference type="SUPFAM" id="SSF47413">
    <property type="entry name" value="lambda repressor-like DNA-binding domains"/>
    <property type="match status" value="1"/>
</dbReference>
<dbReference type="CDD" id="cd00093">
    <property type="entry name" value="HTH_XRE"/>
    <property type="match status" value="1"/>
</dbReference>
<keyword evidence="1" id="KW-0238">DNA-binding</keyword>
<dbReference type="SUPFAM" id="SSF143880">
    <property type="entry name" value="NE0471 N-terminal domain-like"/>
    <property type="match status" value="1"/>
</dbReference>
<dbReference type="InterPro" id="IPR050807">
    <property type="entry name" value="TransReg_Diox_bact_type"/>
</dbReference>
<dbReference type="SMART" id="SM00530">
    <property type="entry name" value="HTH_XRE"/>
    <property type="match status" value="1"/>
</dbReference>
<dbReference type="Gene3D" id="3.30.2020.10">
    <property type="entry name" value="NE0471-like N-terminal domain"/>
    <property type="match status" value="1"/>
</dbReference>
<dbReference type="PANTHER" id="PTHR46797:SF1">
    <property type="entry name" value="METHYLPHOSPHONATE SYNTHASE"/>
    <property type="match status" value="1"/>
</dbReference>
<evidence type="ECO:0000256" key="1">
    <source>
        <dbReference type="ARBA" id="ARBA00023125"/>
    </source>
</evidence>
<dbReference type="EMBL" id="CVRS01000048">
    <property type="protein sequence ID" value="CRL34653.1"/>
    <property type="molecule type" value="Genomic_DNA"/>
</dbReference>
<dbReference type="InterPro" id="IPR010982">
    <property type="entry name" value="Lambda_DNA-bd_dom_sf"/>
</dbReference>
<dbReference type="Pfam" id="PF01381">
    <property type="entry name" value="HTH_3"/>
    <property type="match status" value="1"/>
</dbReference>